<organism evidence="2 3">
    <name type="scientific">Rhizobium rhizogenes</name>
    <name type="common">Agrobacterium rhizogenes</name>
    <dbReference type="NCBI Taxonomy" id="359"/>
    <lineage>
        <taxon>Bacteria</taxon>
        <taxon>Pseudomonadati</taxon>
        <taxon>Pseudomonadota</taxon>
        <taxon>Alphaproteobacteria</taxon>
        <taxon>Hyphomicrobiales</taxon>
        <taxon>Rhizobiaceae</taxon>
        <taxon>Rhizobium/Agrobacterium group</taxon>
        <taxon>Rhizobium</taxon>
    </lineage>
</organism>
<protein>
    <submittedName>
        <fullName evidence="2">Uncharacterized protein</fullName>
    </submittedName>
</protein>
<name>A0AAN2A8B7_RHIRH</name>
<sequence>MGTYTFAKRSVEYSARALARISIHHSAVMAYRSIGYVAALATTVVLFSLYTGIARPRTWCHVPNFRLGYFWYDLSPYVLVTSLIVGIFVSSFQVLRADANIGHRFTVLTLIYAMSSVVFALIYFSFGITIDGGENAGQVTPHASDYLYFSLMNSLTFHEAKGFVECDSLRFIVFFQKICGPLFGFFYLNLATESISGRNS</sequence>
<dbReference type="AlphaFoldDB" id="A0AAN2A8B7"/>
<keyword evidence="1" id="KW-0472">Membrane</keyword>
<keyword evidence="1" id="KW-0812">Transmembrane</keyword>
<feature type="transmembrane region" description="Helical" evidence="1">
    <location>
        <begin position="171"/>
        <end position="190"/>
    </location>
</feature>
<evidence type="ECO:0000313" key="3">
    <source>
        <dbReference type="Proteomes" id="UP000528185"/>
    </source>
</evidence>
<reference evidence="2 3" key="1">
    <citation type="submission" date="2020-06" db="EMBL/GenBank/DDBJ databases">
        <authorList>
            <person name="De Coninck B."/>
            <person name="Ibrahim H."/>
        </authorList>
    </citation>
    <scope>NUCLEOTIDE SEQUENCE [LARGE SCALE GENOMIC DNA]</scope>
    <source>
        <strain evidence="2">Ag_rhizogenes_K599</strain>
    </source>
</reference>
<proteinExistence type="predicted"/>
<feature type="transmembrane region" description="Helical" evidence="1">
    <location>
        <begin position="74"/>
        <end position="95"/>
    </location>
</feature>
<evidence type="ECO:0000256" key="1">
    <source>
        <dbReference type="SAM" id="Phobius"/>
    </source>
</evidence>
<dbReference type="Proteomes" id="UP000528185">
    <property type="component" value="Unassembled WGS sequence"/>
</dbReference>
<accession>A0AAN2A8B7</accession>
<feature type="transmembrane region" description="Helical" evidence="1">
    <location>
        <begin position="107"/>
        <end position="126"/>
    </location>
</feature>
<feature type="transmembrane region" description="Helical" evidence="1">
    <location>
        <begin position="34"/>
        <end position="54"/>
    </location>
</feature>
<dbReference type="KEGG" id="aro:B0909_13525"/>
<keyword evidence="1" id="KW-1133">Transmembrane helix</keyword>
<comment type="caution">
    <text evidence="2">The sequence shown here is derived from an EMBL/GenBank/DDBJ whole genome shotgun (WGS) entry which is preliminary data.</text>
</comment>
<dbReference type="RefSeq" id="WP_065116748.1">
    <property type="nucleotide sequence ID" value="NZ_CAICSX020000002.1"/>
</dbReference>
<gene>
    <name evidence="2" type="ORF">AGRHK599_LOCUS4915</name>
</gene>
<evidence type="ECO:0000313" key="2">
    <source>
        <dbReference type="EMBL" id="CAD0216652.1"/>
    </source>
</evidence>
<dbReference type="EMBL" id="CAICSX020000002">
    <property type="protein sequence ID" value="CAD0216652.1"/>
    <property type="molecule type" value="Genomic_DNA"/>
</dbReference>